<feature type="compositionally biased region" description="Basic and acidic residues" evidence="1">
    <location>
        <begin position="12"/>
        <end position="21"/>
    </location>
</feature>
<dbReference type="AlphaFoldDB" id="A0A9Q0R282"/>
<sequence length="107" mass="11668">MSLFYVSPLGEDEGKPRRGKCESEDVGEDICKLQSALTGVFLGEAVIVGGEYGGQLLGRGDQSICLKPWSLRQERWSMGMQREEAADNSLLLSGRFSPTSRGPCLEV</sequence>
<evidence type="ECO:0000313" key="2">
    <source>
        <dbReference type="EMBL" id="KAJ4980725.1"/>
    </source>
</evidence>
<proteinExistence type="predicted"/>
<gene>
    <name evidence="2" type="ORF">NE237_031562</name>
</gene>
<feature type="region of interest" description="Disordered" evidence="1">
    <location>
        <begin position="1"/>
        <end position="21"/>
    </location>
</feature>
<evidence type="ECO:0000313" key="3">
    <source>
        <dbReference type="Proteomes" id="UP001141806"/>
    </source>
</evidence>
<protein>
    <submittedName>
        <fullName evidence="2">Uncharacterized protein</fullName>
    </submittedName>
</protein>
<comment type="caution">
    <text evidence="2">The sequence shown here is derived from an EMBL/GenBank/DDBJ whole genome shotgun (WGS) entry which is preliminary data.</text>
</comment>
<accession>A0A9Q0R282</accession>
<evidence type="ECO:0000256" key="1">
    <source>
        <dbReference type="SAM" id="MobiDB-lite"/>
    </source>
</evidence>
<keyword evidence="3" id="KW-1185">Reference proteome</keyword>
<dbReference type="EMBL" id="JAMYWD010000001">
    <property type="protein sequence ID" value="KAJ4980725.1"/>
    <property type="molecule type" value="Genomic_DNA"/>
</dbReference>
<reference evidence="2" key="1">
    <citation type="journal article" date="2023" name="Plant J.">
        <title>The genome of the king protea, Protea cynaroides.</title>
        <authorList>
            <person name="Chang J."/>
            <person name="Duong T.A."/>
            <person name="Schoeman C."/>
            <person name="Ma X."/>
            <person name="Roodt D."/>
            <person name="Barker N."/>
            <person name="Li Z."/>
            <person name="Van de Peer Y."/>
            <person name="Mizrachi E."/>
        </authorList>
    </citation>
    <scope>NUCLEOTIDE SEQUENCE</scope>
    <source>
        <tissue evidence="2">Young leaves</tissue>
    </source>
</reference>
<name>A0A9Q0R282_9MAGN</name>
<dbReference type="Proteomes" id="UP001141806">
    <property type="component" value="Unassembled WGS sequence"/>
</dbReference>
<organism evidence="2 3">
    <name type="scientific">Protea cynaroides</name>
    <dbReference type="NCBI Taxonomy" id="273540"/>
    <lineage>
        <taxon>Eukaryota</taxon>
        <taxon>Viridiplantae</taxon>
        <taxon>Streptophyta</taxon>
        <taxon>Embryophyta</taxon>
        <taxon>Tracheophyta</taxon>
        <taxon>Spermatophyta</taxon>
        <taxon>Magnoliopsida</taxon>
        <taxon>Proteales</taxon>
        <taxon>Proteaceae</taxon>
        <taxon>Protea</taxon>
    </lineage>
</organism>